<dbReference type="RefSeq" id="WP_152758617.1">
    <property type="nucleotide sequence ID" value="NZ_WHLY01000002.1"/>
</dbReference>
<dbReference type="Proteomes" id="UP000479293">
    <property type="component" value="Unassembled WGS sequence"/>
</dbReference>
<sequence>MIEYLKDLISKKTAKKKARRHTQEYGHTIDAFQMAEEGEIRFANWKNPLIPPRFLPNRK</sequence>
<gene>
    <name evidence="1" type="ORF">GBK04_08505</name>
</gene>
<organism evidence="1 2">
    <name type="scientific">Salmonirosea aquatica</name>
    <dbReference type="NCBI Taxonomy" id="2654236"/>
    <lineage>
        <taxon>Bacteria</taxon>
        <taxon>Pseudomonadati</taxon>
        <taxon>Bacteroidota</taxon>
        <taxon>Cytophagia</taxon>
        <taxon>Cytophagales</taxon>
        <taxon>Spirosomataceae</taxon>
        <taxon>Salmonirosea</taxon>
    </lineage>
</organism>
<keyword evidence="2" id="KW-1185">Reference proteome</keyword>
<proteinExistence type="predicted"/>
<dbReference type="EMBL" id="WHLY01000002">
    <property type="protein sequence ID" value="MPR33400.1"/>
    <property type="molecule type" value="Genomic_DNA"/>
</dbReference>
<protein>
    <submittedName>
        <fullName evidence="1">Uncharacterized protein</fullName>
    </submittedName>
</protein>
<comment type="caution">
    <text evidence="1">The sequence shown here is derived from an EMBL/GenBank/DDBJ whole genome shotgun (WGS) entry which is preliminary data.</text>
</comment>
<reference evidence="1 2" key="1">
    <citation type="submission" date="2019-10" db="EMBL/GenBank/DDBJ databases">
        <title>Draft Genome Sequence of Cytophagaceae sp. SJW1-29.</title>
        <authorList>
            <person name="Choi A."/>
        </authorList>
    </citation>
    <scope>NUCLEOTIDE SEQUENCE [LARGE SCALE GENOMIC DNA]</scope>
    <source>
        <strain evidence="1 2">SJW1-29</strain>
    </source>
</reference>
<evidence type="ECO:0000313" key="2">
    <source>
        <dbReference type="Proteomes" id="UP000479293"/>
    </source>
</evidence>
<dbReference type="AlphaFoldDB" id="A0A7C9BE65"/>
<name>A0A7C9BE65_9BACT</name>
<evidence type="ECO:0000313" key="1">
    <source>
        <dbReference type="EMBL" id="MPR33400.1"/>
    </source>
</evidence>
<accession>A0A7C9BE65</accession>